<dbReference type="AlphaFoldDB" id="A0A7X9S900"/>
<dbReference type="InterPro" id="IPR041657">
    <property type="entry name" value="HTH_17"/>
</dbReference>
<evidence type="ECO:0000313" key="3">
    <source>
        <dbReference type="Proteomes" id="UP000520291"/>
    </source>
</evidence>
<name>A0A7X9S900_9BACE</name>
<dbReference type="PANTHER" id="PTHR34585:SF22">
    <property type="entry name" value="HELIX-TURN-HELIX DOMAIN-CONTAINING PROTEIN"/>
    <property type="match status" value="1"/>
</dbReference>
<accession>A0A7X9S900</accession>
<protein>
    <submittedName>
        <fullName evidence="2">Helix-turn-helix domain-containing protein</fullName>
    </submittedName>
</protein>
<sequence length="96" mass="10982">MEIVIIEKTAFDMLLAGVKALEDRVRTLAEKGGDRRLAEWMDTEDVCRMLSITPKTLQAMRDRHGIAYSQIGRKFYYRPEDVERLLPGPETGQPSV</sequence>
<dbReference type="SUPFAM" id="SSF46955">
    <property type="entry name" value="Putative DNA-binding domain"/>
    <property type="match status" value="1"/>
</dbReference>
<evidence type="ECO:0000313" key="2">
    <source>
        <dbReference type="EMBL" id="NME84953.1"/>
    </source>
</evidence>
<dbReference type="Proteomes" id="UP000520291">
    <property type="component" value="Unassembled WGS sequence"/>
</dbReference>
<reference evidence="2 3" key="1">
    <citation type="submission" date="2020-04" db="EMBL/GenBank/DDBJ databases">
        <authorList>
            <person name="Hitch T.C.A."/>
            <person name="Wylensek D."/>
            <person name="Clavel T."/>
        </authorList>
    </citation>
    <scope>NUCLEOTIDE SEQUENCE [LARGE SCALE GENOMIC DNA]</scope>
    <source>
        <strain evidence="2 3">WCA3-601-WT-5E</strain>
    </source>
</reference>
<dbReference type="EMBL" id="JABAGL010000003">
    <property type="protein sequence ID" value="NME84953.1"/>
    <property type="molecule type" value="Genomic_DNA"/>
</dbReference>
<evidence type="ECO:0000259" key="1">
    <source>
        <dbReference type="Pfam" id="PF12728"/>
    </source>
</evidence>
<proteinExistence type="predicted"/>
<dbReference type="Pfam" id="PF12728">
    <property type="entry name" value="HTH_17"/>
    <property type="match status" value="1"/>
</dbReference>
<dbReference type="PANTHER" id="PTHR34585">
    <property type="match status" value="1"/>
</dbReference>
<organism evidence="2 3">
    <name type="scientific">Bacteroides eggerthii</name>
    <dbReference type="NCBI Taxonomy" id="28111"/>
    <lineage>
        <taxon>Bacteria</taxon>
        <taxon>Pseudomonadati</taxon>
        <taxon>Bacteroidota</taxon>
        <taxon>Bacteroidia</taxon>
        <taxon>Bacteroidales</taxon>
        <taxon>Bacteroidaceae</taxon>
        <taxon>Bacteroides</taxon>
    </lineage>
</organism>
<gene>
    <name evidence="2" type="ORF">HF841_02760</name>
</gene>
<feature type="domain" description="Helix-turn-helix" evidence="1">
    <location>
        <begin position="40"/>
        <end position="86"/>
    </location>
</feature>
<dbReference type="InterPro" id="IPR009061">
    <property type="entry name" value="DNA-bd_dom_put_sf"/>
</dbReference>
<comment type="caution">
    <text evidence="2">The sequence shown here is derived from an EMBL/GenBank/DDBJ whole genome shotgun (WGS) entry which is preliminary data.</text>
</comment>
<dbReference type="RefSeq" id="WP_072541221.1">
    <property type="nucleotide sequence ID" value="NZ_JABAGL010000003.1"/>
</dbReference>